<dbReference type="SMART" id="SM00911">
    <property type="entry name" value="HWE_HK"/>
    <property type="match status" value="1"/>
</dbReference>
<sequence>MSEQNSVHHIDDVDLTSCDREPIHQLGHVQNYGALIACSSDWNIAHISMNVGQILGIERSAGDLVGVPLRDILPEKSVHDLRSQVQMLAGPDAVARLFDFDLFEDGRPFDIAVHQSGQHVILEFEQRAAGRRVGADSQIVQGLLARIRRHGKVEDLAREAARGLKMLTGYDRVMVYRFEEDGSGTVAAEFANPGMEPFLGLRYPATDIPKQARALYKRNLLRLIEDVDGQIHPIEPRISPDGTPPDLSLAATRAVSPIHLEYLRNMGVGATLTVSILCKGELWGLFSCHHNSPRHIGFEKRMTVELFSQFFNYELNQRLASQELEEIERANQMHGRFMSRMSGGESLLDSFETFEREIAEVISFDGIAIFTDSVYRSQGRAPTAEEFSRLARFLNTAPPGEIYKTDEIVARYPQGEEFADRAAGFLALPISRKPRDYIVFFRQELAQSVNWAGDPNKAAGLSADGRSLTPRNSFASWRQIVRGKCQPWTTRELRAADALRVTLLEVVLKMSDDANAARARAAEQQELLIAELNHRVRNILNLIRGLVSQTGQEAVSVESYTRILDDRISALARAHDQLTNRNWDWVPLKALIRTELQAFESTALGAVDLTGHDIDLSPAAFSTMALVIHELMTNAVKYGALRSEGGKVAIHLAIGAEGEAHLSWQETGGPKVETPSRRGFGTTIIERSIPYEMQGKSRMWFNPGGLEVALEIPARHVAAGEAIDDTDQDENGADDIESPLSGAALVVEDNMIIAMEAVDILEDLGATRVETAGSVAIAMEVLGKDVPEFVLLDVNLGTETSAEVLKACLAQKIPVILATGYGERQEMTLAHPNVPVVAKPYTKAEIRKALAGLRRA</sequence>
<keyword evidence="9" id="KW-0067">ATP-binding</keyword>
<evidence type="ECO:0000256" key="4">
    <source>
        <dbReference type="ARBA" id="ARBA00022553"/>
    </source>
</evidence>
<evidence type="ECO:0000256" key="11">
    <source>
        <dbReference type="ARBA" id="ARBA00023170"/>
    </source>
</evidence>
<dbReference type="Proteomes" id="UP000244932">
    <property type="component" value="Unassembled WGS sequence"/>
</dbReference>
<dbReference type="GO" id="GO:0000160">
    <property type="term" value="P:phosphorelay signal transduction system"/>
    <property type="evidence" value="ECO:0007669"/>
    <property type="project" value="InterPro"/>
</dbReference>
<evidence type="ECO:0000256" key="10">
    <source>
        <dbReference type="ARBA" id="ARBA00022991"/>
    </source>
</evidence>
<keyword evidence="10" id="KW-0157">Chromophore</keyword>
<dbReference type="PANTHER" id="PTHR41523">
    <property type="entry name" value="TWO-COMPONENT SYSTEM SENSOR PROTEIN"/>
    <property type="match status" value="1"/>
</dbReference>
<dbReference type="PIRSF" id="PIRSF036397">
    <property type="entry name" value="Bactrphtchrm_rec"/>
    <property type="match status" value="1"/>
</dbReference>
<dbReference type="Pfam" id="PF00360">
    <property type="entry name" value="PHY"/>
    <property type="match status" value="1"/>
</dbReference>
<dbReference type="InterPro" id="IPR029016">
    <property type="entry name" value="GAF-like_dom_sf"/>
</dbReference>
<dbReference type="GO" id="GO:0005524">
    <property type="term" value="F:ATP binding"/>
    <property type="evidence" value="ECO:0007669"/>
    <property type="project" value="UniProtKB-KW"/>
</dbReference>
<dbReference type="PROSITE" id="PS50110">
    <property type="entry name" value="RESPONSE_REGULATORY"/>
    <property type="match status" value="1"/>
</dbReference>
<accession>A0A2R8A6V7</accession>
<dbReference type="AlphaFoldDB" id="A0A2R8A6V7"/>
<dbReference type="SMART" id="SM00065">
    <property type="entry name" value="GAF"/>
    <property type="match status" value="1"/>
</dbReference>
<dbReference type="SUPFAM" id="SSF55781">
    <property type="entry name" value="GAF domain-like"/>
    <property type="match status" value="2"/>
</dbReference>
<dbReference type="SUPFAM" id="SSF55785">
    <property type="entry name" value="PYP-like sensor domain (PAS domain)"/>
    <property type="match status" value="1"/>
</dbReference>
<dbReference type="Pfam" id="PF01590">
    <property type="entry name" value="GAF"/>
    <property type="match status" value="1"/>
</dbReference>
<keyword evidence="3" id="KW-0600">Photoreceptor protein</keyword>
<keyword evidence="4 12" id="KW-0597">Phosphoprotein</keyword>
<dbReference type="InterPro" id="IPR043150">
    <property type="entry name" value="Phytochrome_PHY_sf"/>
</dbReference>
<gene>
    <name evidence="15" type="primary">bphP</name>
    <name evidence="15" type="ORF">POI8812_00264</name>
</gene>
<dbReference type="GO" id="GO:0006355">
    <property type="term" value="P:regulation of DNA-templated transcription"/>
    <property type="evidence" value="ECO:0007669"/>
    <property type="project" value="InterPro"/>
</dbReference>
<evidence type="ECO:0000256" key="8">
    <source>
        <dbReference type="ARBA" id="ARBA00022777"/>
    </source>
</evidence>
<dbReference type="Gene3D" id="3.30.450.270">
    <property type="match status" value="1"/>
</dbReference>
<dbReference type="SMART" id="SM00448">
    <property type="entry name" value="REC"/>
    <property type="match status" value="1"/>
</dbReference>
<keyword evidence="11" id="KW-0675">Receptor</keyword>
<dbReference type="EC" id="2.7.13.3" evidence="2"/>
<dbReference type="InterPro" id="IPR011102">
    <property type="entry name" value="Sig_transdc_His_kinase_HWE"/>
</dbReference>
<dbReference type="SUPFAM" id="SSF52172">
    <property type="entry name" value="CheY-like"/>
    <property type="match status" value="1"/>
</dbReference>
<evidence type="ECO:0000256" key="6">
    <source>
        <dbReference type="ARBA" id="ARBA00022679"/>
    </source>
</evidence>
<evidence type="ECO:0000256" key="12">
    <source>
        <dbReference type="PROSITE-ProRule" id="PRU00169"/>
    </source>
</evidence>
<keyword evidence="7" id="KW-0547">Nucleotide-binding</keyword>
<feature type="modified residue" description="4-aspartylphosphate" evidence="12">
    <location>
        <position position="793"/>
    </location>
</feature>
<comment type="catalytic activity">
    <reaction evidence="1">
        <text>ATP + protein L-histidine = ADP + protein N-phospho-L-histidine.</text>
        <dbReference type="EC" id="2.7.13.3"/>
    </reaction>
</comment>
<keyword evidence="6 15" id="KW-0808">Transferase</keyword>
<dbReference type="InterPro" id="IPR013654">
    <property type="entry name" value="PAS_2"/>
</dbReference>
<evidence type="ECO:0000256" key="9">
    <source>
        <dbReference type="ARBA" id="ARBA00022840"/>
    </source>
</evidence>
<dbReference type="RefSeq" id="WP_108780723.1">
    <property type="nucleotide sequence ID" value="NZ_OMKW01000001.1"/>
</dbReference>
<dbReference type="InterPro" id="IPR016132">
    <property type="entry name" value="Phyto_chromo_attachment"/>
</dbReference>
<protein>
    <recommendedName>
        <fullName evidence="2">histidine kinase</fullName>
        <ecNumber evidence="2">2.7.13.3</ecNumber>
    </recommendedName>
</protein>
<dbReference type="PRINTS" id="PR01033">
    <property type="entry name" value="PHYTOCHROME"/>
</dbReference>
<dbReference type="EMBL" id="OMKW01000001">
    <property type="protein sequence ID" value="SPF27969.1"/>
    <property type="molecule type" value="Genomic_DNA"/>
</dbReference>
<evidence type="ECO:0000259" key="13">
    <source>
        <dbReference type="PROSITE" id="PS50046"/>
    </source>
</evidence>
<dbReference type="GO" id="GO:0009881">
    <property type="term" value="F:photoreceptor activity"/>
    <property type="evidence" value="ECO:0007669"/>
    <property type="project" value="UniProtKB-KW"/>
</dbReference>
<dbReference type="Gene3D" id="3.30.450.20">
    <property type="entry name" value="PAS domain"/>
    <property type="match status" value="1"/>
</dbReference>
<dbReference type="Pfam" id="PF08446">
    <property type="entry name" value="PAS_2"/>
    <property type="match status" value="1"/>
</dbReference>
<keyword evidence="5" id="KW-0716">Sensory transduction</keyword>
<evidence type="ECO:0000256" key="3">
    <source>
        <dbReference type="ARBA" id="ARBA00022543"/>
    </source>
</evidence>
<dbReference type="OrthoDB" id="489241at2"/>
<evidence type="ECO:0000313" key="16">
    <source>
        <dbReference type="Proteomes" id="UP000244932"/>
    </source>
</evidence>
<name>A0A2R8A6V7_9RHOB</name>
<evidence type="ECO:0000256" key="7">
    <source>
        <dbReference type="ARBA" id="ARBA00022741"/>
    </source>
</evidence>
<keyword evidence="16" id="KW-1185">Reference proteome</keyword>
<evidence type="ECO:0000256" key="5">
    <source>
        <dbReference type="ARBA" id="ARBA00022606"/>
    </source>
</evidence>
<dbReference type="Pfam" id="PF00072">
    <property type="entry name" value="Response_reg"/>
    <property type="match status" value="1"/>
</dbReference>
<reference evidence="15 16" key="1">
    <citation type="submission" date="2018-03" db="EMBL/GenBank/DDBJ databases">
        <authorList>
            <person name="Keele B.F."/>
        </authorList>
    </citation>
    <scope>NUCLEOTIDE SEQUENCE [LARGE SCALE GENOMIC DNA]</scope>
    <source>
        <strain evidence="15 16">CeCT 8812</strain>
    </source>
</reference>
<dbReference type="InterPro" id="IPR011006">
    <property type="entry name" value="CheY-like_superfamily"/>
</dbReference>
<dbReference type="InterPro" id="IPR035965">
    <property type="entry name" value="PAS-like_dom_sf"/>
</dbReference>
<proteinExistence type="predicted"/>
<dbReference type="InterPro" id="IPR001294">
    <property type="entry name" value="Phytochrome"/>
</dbReference>
<dbReference type="InterPro" id="IPR001789">
    <property type="entry name" value="Sig_transdc_resp-reg_receiver"/>
</dbReference>
<dbReference type="Gene3D" id="3.40.50.2300">
    <property type="match status" value="1"/>
</dbReference>
<dbReference type="Pfam" id="PF07536">
    <property type="entry name" value="HWE_HK"/>
    <property type="match status" value="1"/>
</dbReference>
<organism evidence="15 16">
    <name type="scientific">Pontivivens insulae</name>
    <dbReference type="NCBI Taxonomy" id="1639689"/>
    <lineage>
        <taxon>Bacteria</taxon>
        <taxon>Pseudomonadati</taxon>
        <taxon>Pseudomonadota</taxon>
        <taxon>Alphaproteobacteria</taxon>
        <taxon>Rhodobacterales</taxon>
        <taxon>Paracoccaceae</taxon>
        <taxon>Pontivivens</taxon>
    </lineage>
</organism>
<dbReference type="InterPro" id="IPR009219">
    <property type="entry name" value="Bactrphtchr_CheY"/>
</dbReference>
<dbReference type="GO" id="GO:0004673">
    <property type="term" value="F:protein histidine kinase activity"/>
    <property type="evidence" value="ECO:0007669"/>
    <property type="project" value="UniProtKB-EC"/>
</dbReference>
<dbReference type="InterPro" id="IPR013515">
    <property type="entry name" value="Phytochrome_cen-reg"/>
</dbReference>
<feature type="domain" description="Phytochrome chromophore attachment site" evidence="13">
    <location>
        <begin position="152"/>
        <end position="309"/>
    </location>
</feature>
<dbReference type="InterPro" id="IPR003018">
    <property type="entry name" value="GAF"/>
</dbReference>
<dbReference type="Gene3D" id="3.30.450.40">
    <property type="match status" value="1"/>
</dbReference>
<dbReference type="InterPro" id="IPR036890">
    <property type="entry name" value="HATPase_C_sf"/>
</dbReference>
<dbReference type="Gene3D" id="3.30.565.10">
    <property type="entry name" value="Histidine kinase-like ATPase, C-terminal domain"/>
    <property type="match status" value="1"/>
</dbReference>
<dbReference type="GO" id="GO:0009584">
    <property type="term" value="P:detection of visible light"/>
    <property type="evidence" value="ECO:0007669"/>
    <property type="project" value="InterPro"/>
</dbReference>
<evidence type="ECO:0000256" key="2">
    <source>
        <dbReference type="ARBA" id="ARBA00012438"/>
    </source>
</evidence>
<evidence type="ECO:0000259" key="14">
    <source>
        <dbReference type="PROSITE" id="PS50110"/>
    </source>
</evidence>
<dbReference type="SUPFAM" id="SSF55874">
    <property type="entry name" value="ATPase domain of HSP90 chaperone/DNA topoisomerase II/histidine kinase"/>
    <property type="match status" value="1"/>
</dbReference>
<keyword evidence="8" id="KW-0418">Kinase</keyword>
<evidence type="ECO:0000313" key="15">
    <source>
        <dbReference type="EMBL" id="SPF27969.1"/>
    </source>
</evidence>
<dbReference type="PROSITE" id="PS50046">
    <property type="entry name" value="PHYTOCHROME_2"/>
    <property type="match status" value="1"/>
</dbReference>
<feature type="domain" description="Response regulatory" evidence="14">
    <location>
        <begin position="743"/>
        <end position="854"/>
    </location>
</feature>
<evidence type="ECO:0000256" key="1">
    <source>
        <dbReference type="ARBA" id="ARBA00000085"/>
    </source>
</evidence>
<dbReference type="PANTHER" id="PTHR41523:SF8">
    <property type="entry name" value="ETHYLENE RESPONSE SENSOR PROTEIN"/>
    <property type="match status" value="1"/>
</dbReference>